<keyword evidence="1" id="KW-0175">Coiled coil</keyword>
<protein>
    <recommendedName>
        <fullName evidence="3">DUF4398 domain-containing protein</fullName>
    </recommendedName>
</protein>
<organism evidence="2">
    <name type="scientific">Prevotella sp. GTC17253</name>
    <dbReference type="NCBI Taxonomy" id="3236793"/>
    <lineage>
        <taxon>Bacteria</taxon>
        <taxon>Pseudomonadati</taxon>
        <taxon>Bacteroidota</taxon>
        <taxon>Bacteroidia</taxon>
        <taxon>Bacteroidales</taxon>
        <taxon>Prevotellaceae</taxon>
        <taxon>Prevotella</taxon>
    </lineage>
</organism>
<gene>
    <name evidence="2" type="ORF">GTC17253_16400</name>
</gene>
<evidence type="ECO:0000256" key="1">
    <source>
        <dbReference type="SAM" id="Coils"/>
    </source>
</evidence>
<sequence>MIVTMSLCAMPTQAQDKRTYNYRTMPKAQLANRVNNAKIEYKRAKDRTKQSKAAYKHAQQAYEQAKKNYQVAQQNEKMKRQALKDAENALKYRNKLRKLNK</sequence>
<dbReference type="EMBL" id="AP035785">
    <property type="protein sequence ID" value="BFO71674.1"/>
    <property type="molecule type" value="Genomic_DNA"/>
</dbReference>
<accession>A0AB33IWW2</accession>
<evidence type="ECO:0008006" key="3">
    <source>
        <dbReference type="Google" id="ProtNLM"/>
    </source>
</evidence>
<reference evidence="2" key="1">
    <citation type="submission" date="2024-07" db="EMBL/GenBank/DDBJ databases">
        <title>Complete genome sequence of Prevotella sp. YM-2024 GTC17253.</title>
        <authorList>
            <person name="Hayashi M."/>
            <person name="Muto Y."/>
            <person name="Tanaka K."/>
            <person name="Niwa H."/>
        </authorList>
    </citation>
    <scope>NUCLEOTIDE SEQUENCE</scope>
    <source>
        <strain evidence="2">GTC17253</strain>
    </source>
</reference>
<feature type="coiled-coil region" evidence="1">
    <location>
        <begin position="27"/>
        <end position="89"/>
    </location>
</feature>
<name>A0AB33IWW2_9BACT</name>
<proteinExistence type="predicted"/>
<evidence type="ECO:0000313" key="2">
    <source>
        <dbReference type="EMBL" id="BFO71674.1"/>
    </source>
</evidence>
<dbReference type="AlphaFoldDB" id="A0AB33IWW2"/>